<dbReference type="Gene3D" id="2.40.180.10">
    <property type="entry name" value="Catalase core domain"/>
    <property type="match status" value="1"/>
</dbReference>
<reference evidence="5" key="1">
    <citation type="submission" date="2016-10" db="EMBL/GenBank/DDBJ databases">
        <authorList>
            <person name="Varghese N."/>
            <person name="Submissions S."/>
        </authorList>
    </citation>
    <scope>NUCLEOTIDE SEQUENCE [LARGE SCALE GENOMIC DNA]</scope>
    <source>
        <strain evidence="5">Nm44</strain>
    </source>
</reference>
<dbReference type="CDD" id="cd08152">
    <property type="entry name" value="y4iL_like"/>
    <property type="match status" value="1"/>
</dbReference>
<gene>
    <name evidence="4" type="ORF">SAMN05421863_10706</name>
</gene>
<organism evidence="4 5">
    <name type="scientific">Nitrosomonas communis</name>
    <dbReference type="NCBI Taxonomy" id="44574"/>
    <lineage>
        <taxon>Bacteria</taxon>
        <taxon>Pseudomonadati</taxon>
        <taxon>Pseudomonadota</taxon>
        <taxon>Betaproteobacteria</taxon>
        <taxon>Nitrosomonadales</taxon>
        <taxon>Nitrosomonadaceae</taxon>
        <taxon>Nitrosomonas</taxon>
    </lineage>
</organism>
<comment type="function">
    <text evidence="1">Decomposes hydrogen peroxide into water and oxygen; serves to protect cells from the toxic effects of hydrogen peroxide.</text>
</comment>
<dbReference type="PANTHER" id="PTHR36195">
    <property type="entry name" value="DOMAIN PROTEIN, PUTATIVE (AFU_ORTHOLOGUE AFUA_5G01990)-RELATED-RELATED"/>
    <property type="match status" value="1"/>
</dbReference>
<dbReference type="SUPFAM" id="SSF56634">
    <property type="entry name" value="Heme-dependent catalase-like"/>
    <property type="match status" value="1"/>
</dbReference>
<protein>
    <submittedName>
        <fullName evidence="4">Catalase</fullName>
    </submittedName>
</protein>
<keyword evidence="5" id="KW-1185">Reference proteome</keyword>
<proteinExistence type="predicted"/>
<evidence type="ECO:0000259" key="3">
    <source>
        <dbReference type="Pfam" id="PF00199"/>
    </source>
</evidence>
<evidence type="ECO:0000256" key="2">
    <source>
        <dbReference type="SAM" id="MobiDB-lite"/>
    </source>
</evidence>
<dbReference type="GO" id="GO:0020037">
    <property type="term" value="F:heme binding"/>
    <property type="evidence" value="ECO:0007669"/>
    <property type="project" value="InterPro"/>
</dbReference>
<dbReference type="PANTHER" id="PTHR36195:SF4">
    <property type="entry name" value="DOMAIN PROTEIN, PUTATIVE (AFU_ORTHOLOGUE AFUA_5G01990)-RELATED"/>
    <property type="match status" value="1"/>
</dbReference>
<evidence type="ECO:0000256" key="1">
    <source>
        <dbReference type="ARBA" id="ARBA00002974"/>
    </source>
</evidence>
<feature type="region of interest" description="Disordered" evidence="2">
    <location>
        <begin position="405"/>
        <end position="434"/>
    </location>
</feature>
<evidence type="ECO:0000313" key="5">
    <source>
        <dbReference type="Proteomes" id="UP000183287"/>
    </source>
</evidence>
<name>A0A1I4UT68_9PROT</name>
<feature type="domain" description="Catalase core" evidence="3">
    <location>
        <begin position="104"/>
        <end position="209"/>
    </location>
</feature>
<dbReference type="GO" id="GO:0004096">
    <property type="term" value="F:catalase activity"/>
    <property type="evidence" value="ECO:0007669"/>
    <property type="project" value="InterPro"/>
</dbReference>
<dbReference type="InterPro" id="IPR020835">
    <property type="entry name" value="Catalase_sf"/>
</dbReference>
<evidence type="ECO:0000313" key="4">
    <source>
        <dbReference type="EMBL" id="SFM92164.1"/>
    </source>
</evidence>
<dbReference type="AlphaFoldDB" id="A0A1I4UT68"/>
<dbReference type="InterPro" id="IPR011614">
    <property type="entry name" value="Catalase_core"/>
</dbReference>
<accession>A0A1I4UT68</accession>
<feature type="compositionally biased region" description="Basic and acidic residues" evidence="2">
    <location>
        <begin position="412"/>
        <end position="434"/>
    </location>
</feature>
<dbReference type="STRING" id="44574.AAW31_07905"/>
<dbReference type="EMBL" id="FOUB01000070">
    <property type="protein sequence ID" value="SFM92164.1"/>
    <property type="molecule type" value="Genomic_DNA"/>
</dbReference>
<dbReference type="Pfam" id="PF00199">
    <property type="entry name" value="Catalase"/>
    <property type="match status" value="1"/>
</dbReference>
<sequence length="434" mass="48597">MPRIPVPRLHETIMQPLAHHSILTMLAVLLSGLIFVTACSFPEESRLSNTGHSGSQPTPASHIEYDIELGESPWPGEEAATLAITESIEQTIKSRYMDNLLALRHVHTKAHGCVLADFQVNKTLRDEHQHGIFQPSARYKAWIRFSNGGSDPTAEDKEGDGRGMAIKLMGVPGVKLLTDENYTQDFMMINHPVFFINDPQKYLSLIQARSSSSLLTRLSAPLSLGIEGSIIAAKISGKKIGNPLYSRYWSMVPYQLGSGVNRRAMKYSAKPCIQMDNTLPSARPQDPNYLRTAMQQHLSTHDACFEFLIQTRDTSTPTGAALSVEMSTSEWEESVAPFFKIATITIPKQDFDKPAQHKFCENLSYTPWHSVSEHRPLGGVNRIRKVVYSSIANLRRSMNAITPAEPTGNEFFKPDLPRDTEEAIIKRSDERDYR</sequence>
<dbReference type="Proteomes" id="UP000183287">
    <property type="component" value="Unassembled WGS sequence"/>
</dbReference>